<protein>
    <recommendedName>
        <fullName evidence="3">DUF1579 domain-containing protein</fullName>
    </recommendedName>
</protein>
<evidence type="ECO:0000313" key="1">
    <source>
        <dbReference type="EMBL" id="RFF30818.1"/>
    </source>
</evidence>
<keyword evidence="2" id="KW-1185">Reference proteome</keyword>
<sequence length="158" mass="18092">MLPVPLLAESCDSEQHRQFDFWVGQWRVENPDGGVVGHNHIESILDGCALMESWQGGSGYNGHSLNTWDPASGHWRQFWTDNHDLTLHLEGGWEDDRMTLEGTRTDAQGREVTDRISWIPLEDGIVRQHWQQSVDGDDFKTVFDGRYVPADRAEETED</sequence>
<evidence type="ECO:0000313" key="2">
    <source>
        <dbReference type="Proteomes" id="UP000260351"/>
    </source>
</evidence>
<reference evidence="1 2" key="1">
    <citation type="submission" date="2018-08" db="EMBL/GenBank/DDBJ databases">
        <title>Wenzhouxiangella salilacus sp. nov., a novel bacterium isolated from a saline lake in Xinjiang Province, China.</title>
        <authorList>
            <person name="Han S."/>
        </authorList>
    </citation>
    <scope>NUCLEOTIDE SEQUENCE [LARGE SCALE GENOMIC DNA]</scope>
    <source>
        <strain evidence="1 2">XDB06</strain>
    </source>
</reference>
<organism evidence="1 2">
    <name type="scientific">Wenzhouxiangella sediminis</name>
    <dbReference type="NCBI Taxonomy" id="1792836"/>
    <lineage>
        <taxon>Bacteria</taxon>
        <taxon>Pseudomonadati</taxon>
        <taxon>Pseudomonadota</taxon>
        <taxon>Gammaproteobacteria</taxon>
        <taxon>Chromatiales</taxon>
        <taxon>Wenzhouxiangellaceae</taxon>
        <taxon>Wenzhouxiangella</taxon>
    </lineage>
</organism>
<dbReference type="OrthoDB" id="8902597at2"/>
<proteinExistence type="predicted"/>
<gene>
    <name evidence="1" type="ORF">DZC52_06475</name>
</gene>
<dbReference type="Proteomes" id="UP000260351">
    <property type="component" value="Unassembled WGS sequence"/>
</dbReference>
<dbReference type="EMBL" id="QUZK01000030">
    <property type="protein sequence ID" value="RFF30818.1"/>
    <property type="molecule type" value="Genomic_DNA"/>
</dbReference>
<dbReference type="RefSeq" id="WP_116650316.1">
    <property type="nucleotide sequence ID" value="NZ_QUZK01000030.1"/>
</dbReference>
<dbReference type="AlphaFoldDB" id="A0A3E1K9J3"/>
<evidence type="ECO:0008006" key="3">
    <source>
        <dbReference type="Google" id="ProtNLM"/>
    </source>
</evidence>
<accession>A0A3E1K9J3</accession>
<name>A0A3E1K9J3_9GAMM</name>
<comment type="caution">
    <text evidence="1">The sequence shown here is derived from an EMBL/GenBank/DDBJ whole genome shotgun (WGS) entry which is preliminary data.</text>
</comment>